<dbReference type="KEGG" id="tci:A7K98_03055"/>
<reference evidence="4 5" key="1">
    <citation type="submission" date="2016-05" db="EMBL/GenBank/DDBJ databases">
        <title>Complete genome sequence of two 2,5-diketo-D-glunonic acid producing strain Tatumella citrea.</title>
        <authorList>
            <person name="Duan C."/>
            <person name="Yang J."/>
            <person name="Yang S."/>
        </authorList>
    </citation>
    <scope>NUCLEOTIDE SEQUENCE [LARGE SCALE GENOMIC DNA]</scope>
    <source>
        <strain evidence="3 4">ATCC 39140</strain>
        <strain evidence="2 5">DSM 13699</strain>
    </source>
</reference>
<feature type="transmembrane region" description="Helical" evidence="1">
    <location>
        <begin position="29"/>
        <end position="47"/>
    </location>
</feature>
<gene>
    <name evidence="2" type="ORF">A7K98_03055</name>
    <name evidence="3" type="ORF">A7K99_03055</name>
</gene>
<name>A0A1Y0LGY1_TATCI</name>
<protein>
    <submittedName>
        <fullName evidence="2">Uncharacterized protein</fullName>
    </submittedName>
</protein>
<keyword evidence="1" id="KW-0812">Transmembrane</keyword>
<accession>A0A1Y0LGY1</accession>
<evidence type="ECO:0000313" key="2">
    <source>
        <dbReference type="EMBL" id="ARU92862.1"/>
    </source>
</evidence>
<dbReference type="Proteomes" id="UP000195729">
    <property type="component" value="Chromosome"/>
</dbReference>
<dbReference type="EMBL" id="CP015581">
    <property type="protein sequence ID" value="ARU96900.1"/>
    <property type="molecule type" value="Genomic_DNA"/>
</dbReference>
<dbReference type="AlphaFoldDB" id="A0A1Y0LGY1"/>
<evidence type="ECO:0000313" key="4">
    <source>
        <dbReference type="Proteomes" id="UP000195729"/>
    </source>
</evidence>
<sequence>MNSLSTEGKRKRLLKHSDLVMTIKGPTDPLVVTSLLPVMLIFSVILMQPASHTRQPFFIGMDLGNSFTGDCSVDIFISLVIR</sequence>
<organism evidence="2 5">
    <name type="scientific">Tatumella citrea</name>
    <name type="common">Pantoea citrea</name>
    <dbReference type="NCBI Taxonomy" id="53336"/>
    <lineage>
        <taxon>Bacteria</taxon>
        <taxon>Pseudomonadati</taxon>
        <taxon>Pseudomonadota</taxon>
        <taxon>Gammaproteobacteria</taxon>
        <taxon>Enterobacterales</taxon>
        <taxon>Erwiniaceae</taxon>
        <taxon>Tatumella</taxon>
    </lineage>
</organism>
<keyword evidence="1" id="KW-1133">Transmembrane helix</keyword>
<keyword evidence="4" id="KW-1185">Reference proteome</keyword>
<proteinExistence type="predicted"/>
<dbReference type="EMBL" id="CP015579">
    <property type="protein sequence ID" value="ARU92862.1"/>
    <property type="molecule type" value="Genomic_DNA"/>
</dbReference>
<dbReference type="Proteomes" id="UP000195814">
    <property type="component" value="Chromosome"/>
</dbReference>
<evidence type="ECO:0000256" key="1">
    <source>
        <dbReference type="SAM" id="Phobius"/>
    </source>
</evidence>
<keyword evidence="1" id="KW-0472">Membrane</keyword>
<evidence type="ECO:0000313" key="3">
    <source>
        <dbReference type="EMBL" id="ARU96900.1"/>
    </source>
</evidence>
<evidence type="ECO:0000313" key="5">
    <source>
        <dbReference type="Proteomes" id="UP000195814"/>
    </source>
</evidence>